<reference evidence="2 3" key="1">
    <citation type="journal article" date="2021" name="Int. J. Syst. Evol. Microbiol.">
        <title>Halobaculum halophilum sp. nov. and Halobaculum salinum sp. nov., isolated from salt lake and saline soil.</title>
        <authorList>
            <person name="Cui H.L."/>
            <person name="Shi X.W."/>
            <person name="Yin X.M."/>
            <person name="Yang X.Y."/>
            <person name="Hou J."/>
            <person name="Zhu L."/>
        </authorList>
    </citation>
    <scope>NUCLEOTIDE SEQUENCE [LARGE SCALE GENOMIC DNA]</scope>
    <source>
        <strain evidence="2 3">NBRC 109044</strain>
    </source>
</reference>
<dbReference type="GeneID" id="67211062"/>
<dbReference type="KEGG" id="hmp:K6T50_09360"/>
<keyword evidence="3" id="KW-1185">Reference proteome</keyword>
<gene>
    <name evidence="2" type="ORF">K6T50_09360</name>
</gene>
<feature type="compositionally biased region" description="Gly residues" evidence="1">
    <location>
        <begin position="51"/>
        <end position="65"/>
    </location>
</feature>
<dbReference type="AlphaFoldDB" id="A0A8T8W9M8"/>
<name>A0A8T8W9M8_9EURY</name>
<feature type="region of interest" description="Disordered" evidence="1">
    <location>
        <begin position="39"/>
        <end position="69"/>
    </location>
</feature>
<dbReference type="Proteomes" id="UP000826254">
    <property type="component" value="Chromosome"/>
</dbReference>
<protein>
    <submittedName>
        <fullName evidence="2">Uncharacterized protein</fullName>
    </submittedName>
</protein>
<dbReference type="EMBL" id="CP081958">
    <property type="protein sequence ID" value="QZP36526.1"/>
    <property type="molecule type" value="Genomic_DNA"/>
</dbReference>
<sequence>MGTDEPLEKRVDRIEERQEEILSLFAHADPVVVIDQDQVVPFPGNDDDGSTGMGGSGSGGSGGSGSLSPITQVLREIRDNIDEIGDTLDDIESEIG</sequence>
<accession>A0A8T8W9M8</accession>
<organism evidence="2 3">
    <name type="scientific">Halobaculum magnesiiphilum</name>
    <dbReference type="NCBI Taxonomy" id="1017351"/>
    <lineage>
        <taxon>Archaea</taxon>
        <taxon>Methanobacteriati</taxon>
        <taxon>Methanobacteriota</taxon>
        <taxon>Stenosarchaea group</taxon>
        <taxon>Halobacteria</taxon>
        <taxon>Halobacteriales</taxon>
        <taxon>Haloferacaceae</taxon>
        <taxon>Halobaculum</taxon>
    </lineage>
</organism>
<dbReference type="RefSeq" id="WP_222606347.1">
    <property type="nucleotide sequence ID" value="NZ_CP081958.1"/>
</dbReference>
<evidence type="ECO:0000313" key="3">
    <source>
        <dbReference type="Proteomes" id="UP000826254"/>
    </source>
</evidence>
<evidence type="ECO:0000313" key="2">
    <source>
        <dbReference type="EMBL" id="QZP36526.1"/>
    </source>
</evidence>
<proteinExistence type="predicted"/>
<evidence type="ECO:0000256" key="1">
    <source>
        <dbReference type="SAM" id="MobiDB-lite"/>
    </source>
</evidence>